<evidence type="ECO:0000313" key="2">
    <source>
        <dbReference type="Proteomes" id="UP000625711"/>
    </source>
</evidence>
<accession>A0A834I4N4</accession>
<sequence>MLLPPLCSVLRATAAPSGTRADYSLFILRTRWNMIAITLPESPFLLIGSRRSRDNVYESIKTNRLEDIEFDKLFVIRLEKNVIILSPFWLTPFLQAKLAKMSKIKYLETELILRQKLDNLNRDTN</sequence>
<organism evidence="1 2">
    <name type="scientific">Rhynchophorus ferrugineus</name>
    <name type="common">Red palm weevil</name>
    <name type="synonym">Curculio ferrugineus</name>
    <dbReference type="NCBI Taxonomy" id="354439"/>
    <lineage>
        <taxon>Eukaryota</taxon>
        <taxon>Metazoa</taxon>
        <taxon>Ecdysozoa</taxon>
        <taxon>Arthropoda</taxon>
        <taxon>Hexapoda</taxon>
        <taxon>Insecta</taxon>
        <taxon>Pterygota</taxon>
        <taxon>Neoptera</taxon>
        <taxon>Endopterygota</taxon>
        <taxon>Coleoptera</taxon>
        <taxon>Polyphaga</taxon>
        <taxon>Cucujiformia</taxon>
        <taxon>Curculionidae</taxon>
        <taxon>Dryophthorinae</taxon>
        <taxon>Rhynchophorus</taxon>
    </lineage>
</organism>
<proteinExistence type="predicted"/>
<dbReference type="AlphaFoldDB" id="A0A834I4N4"/>
<gene>
    <name evidence="1" type="ORF">GWI33_019789</name>
</gene>
<evidence type="ECO:0000313" key="1">
    <source>
        <dbReference type="EMBL" id="KAF7266937.1"/>
    </source>
</evidence>
<dbReference type="Proteomes" id="UP000625711">
    <property type="component" value="Unassembled WGS sequence"/>
</dbReference>
<dbReference type="EMBL" id="JAACXV010014486">
    <property type="protein sequence ID" value="KAF7266937.1"/>
    <property type="molecule type" value="Genomic_DNA"/>
</dbReference>
<keyword evidence="2" id="KW-1185">Reference proteome</keyword>
<reference evidence="1" key="1">
    <citation type="submission" date="2020-08" db="EMBL/GenBank/DDBJ databases">
        <title>Genome sequencing and assembly of the red palm weevil Rhynchophorus ferrugineus.</title>
        <authorList>
            <person name="Dias G.B."/>
            <person name="Bergman C.M."/>
            <person name="Manee M."/>
        </authorList>
    </citation>
    <scope>NUCLEOTIDE SEQUENCE</scope>
    <source>
        <strain evidence="1">AA-2017</strain>
        <tissue evidence="1">Whole larva</tissue>
    </source>
</reference>
<name>A0A834I4N4_RHYFE</name>
<comment type="caution">
    <text evidence="1">The sequence shown here is derived from an EMBL/GenBank/DDBJ whole genome shotgun (WGS) entry which is preliminary data.</text>
</comment>
<protein>
    <submittedName>
        <fullName evidence="1">Uncharacterized protein</fullName>
    </submittedName>
</protein>